<dbReference type="InterPro" id="IPR025589">
    <property type="entry name" value="Toprim_C_rpt"/>
</dbReference>
<dbReference type="InterPro" id="IPR000380">
    <property type="entry name" value="Topo_IA"/>
</dbReference>
<dbReference type="InterPro" id="IPR028612">
    <property type="entry name" value="Topoisom_1_IA"/>
</dbReference>
<dbReference type="CDD" id="cd00186">
    <property type="entry name" value="TOP1Ac"/>
    <property type="match status" value="1"/>
</dbReference>
<evidence type="ECO:0000256" key="4">
    <source>
        <dbReference type="ARBA" id="ARBA00022842"/>
    </source>
</evidence>
<dbReference type="PROSITE" id="PS52039">
    <property type="entry name" value="TOPO_IA_2"/>
    <property type="match status" value="1"/>
</dbReference>
<proteinExistence type="inferred from homology"/>
<feature type="site" description="Interaction with DNA" evidence="8">
    <location>
        <position position="160"/>
    </location>
</feature>
<dbReference type="Gene3D" id="2.70.20.10">
    <property type="entry name" value="Topoisomerase I, domain 3"/>
    <property type="match status" value="1"/>
</dbReference>
<sequence length="896" mass="98683">MAGKRKKGLVIVESPAKAKKIGGFLGSDYEVRASMGHVRDLPQDASQIPEEFKKQSWARLGVNTTQDFSPLYVVPPEKKKVVNELKSLLKDVDELILATDEDREGESIGWHLADILQPKVPVKRMTFDEITKSAILKAIQNTRELDTNLVEAQETRRILDRLYGYTLSPLLWKKIRRGLSAGRVQSVAVRVLVQRELERLAFVKGSYWDLKANLQTPKPESFAAQLVAVGGQRIAQGKDFDESTGRITDGVNVLLLAEEPAKALQARLKSVPWTVTDLESRPQTRRPSPPFTTSTLQQEANRKLSMSAKETMQTAQRLYEDGHITYMRTDSVSLSQEALTAARGRISSSYGQDYLSDTPRQYSNRTKNAQEAHEAIRPAGTEMLTADEIGLGGREARLYDMIWKRTVASQMAEARLLFTTATITAGDAEFRATGRQVQFPGYFRAYVEGSDDPEAALESEEAALPHLEKGQTLNCTEVEALGHETKPPARYTEATLVRKLEAEGIGRPSTYASIISTVQDRGYVRKTNNQLIPTFTALAVTRLLEQHFPQLVDLAFTAQMEQSLDDISNGQGARVPYLKGFYNGTEGLEQQVKAREEGIDPRVACTIQLDKLSPAVRVGKFGPYLERTNDGETVTASLPDDISPADLSDQLAEELFHRKQQGPKSLGMHPETGMPIFVMNGPFGPYLQMGEVVQDGPKPKRVSVPKNLNPDTVEFDTAVALLALPRQLGKHPEDGKVVNAGVGRFGPYVQHAGRYKSLGKDDDVLTITMDRAVELIKEIKGRAGATPLRELGEHPQGGGAIQIFEGRYGPYVKHGKTNATLPKDKDPQLVTIEEAISLLEARAGAPKKGRAARGKAAAPTTAARKTAKPKAKAPKATDEAAKPKEPKTPKFKKKKK</sequence>
<dbReference type="PROSITE" id="PS00396">
    <property type="entry name" value="TOPO_IA_1"/>
    <property type="match status" value="1"/>
</dbReference>
<dbReference type="KEGG" id="ccos:Pan44_12480"/>
<comment type="function">
    <text evidence="8">Releases the supercoiling and torsional tension of DNA, which is introduced during the DNA replication and transcription, by transiently cleaving and rejoining one strand of the DNA duplex. Introduces a single-strand break via transesterification at a target site in duplex DNA. The scissile phosphodiester is attacked by the catalytic tyrosine of the enzyme, resulting in the formation of a DNA-(5'-phosphotyrosyl)-enzyme intermediate and the expulsion of a 3'-OH DNA strand. The free DNA strand then undergoes passage around the unbroken strand, thus removing DNA supercoils. Finally, in the religation step, the DNA 3'-OH attacks the covalent intermediate to expel the active-site tyrosine and restore the DNA phosphodiester backbone.</text>
</comment>
<comment type="subunit">
    <text evidence="8">Monomer.</text>
</comment>
<dbReference type="InterPro" id="IPR023405">
    <property type="entry name" value="Topo_IA_core_domain"/>
</dbReference>
<dbReference type="InterPro" id="IPR013826">
    <property type="entry name" value="Topo_IA_cen_sub3"/>
</dbReference>
<evidence type="ECO:0000256" key="3">
    <source>
        <dbReference type="ARBA" id="ARBA00022723"/>
    </source>
</evidence>
<feature type="compositionally biased region" description="Basic and acidic residues" evidence="9">
    <location>
        <begin position="875"/>
        <end position="888"/>
    </location>
</feature>
<dbReference type="NCBIfam" id="TIGR01051">
    <property type="entry name" value="topA_bact"/>
    <property type="match status" value="1"/>
</dbReference>
<name>A0A517SAT7_9PLAN</name>
<dbReference type="GO" id="GO:0003917">
    <property type="term" value="F:DNA topoisomerase type I (single strand cut, ATP-independent) activity"/>
    <property type="evidence" value="ECO:0007669"/>
    <property type="project" value="UniProtKB-UniRule"/>
</dbReference>
<feature type="site" description="Interaction with DNA" evidence="8">
    <location>
        <position position="172"/>
    </location>
</feature>
<comment type="similarity">
    <text evidence="2 8">Belongs to the type IA topoisomerase family.</text>
</comment>
<dbReference type="GO" id="GO:0006265">
    <property type="term" value="P:DNA topological change"/>
    <property type="evidence" value="ECO:0007669"/>
    <property type="project" value="UniProtKB-UniRule"/>
</dbReference>
<feature type="site" description="Interaction with DNA" evidence="8">
    <location>
        <position position="156"/>
    </location>
</feature>
<dbReference type="InterPro" id="IPR003602">
    <property type="entry name" value="Topo_IA_DNA-bd_dom"/>
</dbReference>
<feature type="domain" description="Topo IA-type catalytic" evidence="11">
    <location>
        <begin position="146"/>
        <end position="589"/>
    </location>
</feature>
<feature type="compositionally biased region" description="Low complexity" evidence="9">
    <location>
        <begin position="854"/>
        <end position="864"/>
    </location>
</feature>
<keyword evidence="7 8" id="KW-0413">Isomerase</keyword>
<evidence type="ECO:0000259" key="10">
    <source>
        <dbReference type="PROSITE" id="PS50880"/>
    </source>
</evidence>
<dbReference type="SMART" id="SM00436">
    <property type="entry name" value="TOP1Bc"/>
    <property type="match status" value="1"/>
</dbReference>
<dbReference type="Pfam" id="PF01131">
    <property type="entry name" value="Topoisom_bac"/>
    <property type="match status" value="1"/>
</dbReference>
<dbReference type="PROSITE" id="PS50880">
    <property type="entry name" value="TOPRIM"/>
    <property type="match status" value="1"/>
</dbReference>
<dbReference type="FunCoup" id="A0A517SAT7">
    <property type="interactions" value="525"/>
</dbReference>
<dbReference type="HAMAP" id="MF_00952">
    <property type="entry name" value="Topoisom_1_prok"/>
    <property type="match status" value="1"/>
</dbReference>
<dbReference type="InterPro" id="IPR023406">
    <property type="entry name" value="Topo_IA_AS"/>
</dbReference>
<protein>
    <recommendedName>
        <fullName evidence="8">DNA topoisomerase 1</fullName>
        <ecNumber evidence="8">5.6.2.1</ecNumber>
    </recommendedName>
    <alternativeName>
        <fullName evidence="8">DNA topoisomerase I</fullName>
    </alternativeName>
</protein>
<evidence type="ECO:0000256" key="8">
    <source>
        <dbReference type="HAMAP-Rule" id="MF_00952"/>
    </source>
</evidence>
<evidence type="ECO:0000313" key="12">
    <source>
        <dbReference type="EMBL" id="QDT53232.1"/>
    </source>
</evidence>
<feature type="site" description="Interaction with DNA" evidence="8">
    <location>
        <position position="37"/>
    </location>
</feature>
<evidence type="ECO:0000259" key="11">
    <source>
        <dbReference type="PROSITE" id="PS52039"/>
    </source>
</evidence>
<dbReference type="PANTHER" id="PTHR42785">
    <property type="entry name" value="DNA TOPOISOMERASE, TYPE IA, CORE"/>
    <property type="match status" value="1"/>
</dbReference>
<dbReference type="SUPFAM" id="SSF56712">
    <property type="entry name" value="Prokaryotic type I DNA topoisomerase"/>
    <property type="match status" value="1"/>
</dbReference>
<dbReference type="GO" id="GO:0046872">
    <property type="term" value="F:metal ion binding"/>
    <property type="evidence" value="ECO:0007669"/>
    <property type="project" value="UniProtKB-KW"/>
</dbReference>
<organism evidence="12 13">
    <name type="scientific">Caulifigura coniformis</name>
    <dbReference type="NCBI Taxonomy" id="2527983"/>
    <lineage>
        <taxon>Bacteria</taxon>
        <taxon>Pseudomonadati</taxon>
        <taxon>Planctomycetota</taxon>
        <taxon>Planctomycetia</taxon>
        <taxon>Planctomycetales</taxon>
        <taxon>Planctomycetaceae</taxon>
        <taxon>Caulifigura</taxon>
    </lineage>
</organism>
<evidence type="ECO:0000256" key="1">
    <source>
        <dbReference type="ARBA" id="ARBA00000213"/>
    </source>
</evidence>
<dbReference type="Gene3D" id="1.10.460.10">
    <property type="entry name" value="Topoisomerase I, domain 2"/>
    <property type="match status" value="1"/>
</dbReference>
<evidence type="ECO:0000256" key="7">
    <source>
        <dbReference type="ARBA" id="ARBA00023235"/>
    </source>
</evidence>
<feature type="domain" description="Toprim" evidence="10">
    <location>
        <begin position="7"/>
        <end position="131"/>
    </location>
</feature>
<evidence type="ECO:0000256" key="2">
    <source>
        <dbReference type="ARBA" id="ARBA00009446"/>
    </source>
</evidence>
<keyword evidence="3" id="KW-0479">Metal-binding</keyword>
<dbReference type="Gene3D" id="3.40.50.140">
    <property type="match status" value="1"/>
</dbReference>
<dbReference type="InterPro" id="IPR034149">
    <property type="entry name" value="TOPRIM_TopoI"/>
</dbReference>
<feature type="site" description="Interaction with DNA" evidence="8">
    <location>
        <position position="165"/>
    </location>
</feature>
<dbReference type="CDD" id="cd03363">
    <property type="entry name" value="TOPRIM_TopoIA_TopoI"/>
    <property type="match status" value="1"/>
</dbReference>
<dbReference type="EMBL" id="CP036271">
    <property type="protein sequence ID" value="QDT53232.1"/>
    <property type="molecule type" value="Genomic_DNA"/>
</dbReference>
<dbReference type="AlphaFoldDB" id="A0A517SAT7"/>
<dbReference type="InterPro" id="IPR013497">
    <property type="entry name" value="Topo_IA_cen"/>
</dbReference>
<dbReference type="Pfam" id="PF13368">
    <property type="entry name" value="Toprim_C_rpt"/>
    <property type="match status" value="3"/>
</dbReference>
<dbReference type="PRINTS" id="PR00417">
    <property type="entry name" value="PRTPISMRASEI"/>
</dbReference>
<keyword evidence="13" id="KW-1185">Reference proteome</keyword>
<feature type="active site" description="O-(5'-phospho-DNA)-tyrosine intermediate" evidence="8">
    <location>
        <position position="326"/>
    </location>
</feature>
<evidence type="ECO:0000256" key="5">
    <source>
        <dbReference type="ARBA" id="ARBA00023029"/>
    </source>
</evidence>
<dbReference type="GO" id="GO:0003677">
    <property type="term" value="F:DNA binding"/>
    <property type="evidence" value="ECO:0007669"/>
    <property type="project" value="UniProtKB-KW"/>
</dbReference>
<dbReference type="SMART" id="SM00437">
    <property type="entry name" value="TOP1Ac"/>
    <property type="match status" value="1"/>
</dbReference>
<dbReference type="Gene3D" id="1.10.290.10">
    <property type="entry name" value="Topoisomerase I, domain 4"/>
    <property type="match status" value="1"/>
</dbReference>
<keyword evidence="6 8" id="KW-0238">DNA-binding</keyword>
<feature type="region of interest" description="Disordered" evidence="9">
    <location>
        <begin position="844"/>
        <end position="896"/>
    </location>
</feature>
<dbReference type="OrthoDB" id="9804262at2"/>
<keyword evidence="5 8" id="KW-0799">Topoisomerase</keyword>
<dbReference type="EC" id="5.6.2.1" evidence="8"/>
<dbReference type="PANTHER" id="PTHR42785:SF1">
    <property type="entry name" value="DNA TOPOISOMERASE"/>
    <property type="match status" value="1"/>
</dbReference>
<evidence type="ECO:0000256" key="6">
    <source>
        <dbReference type="ARBA" id="ARBA00023125"/>
    </source>
</evidence>
<comment type="catalytic activity">
    <reaction evidence="1 8">
        <text>ATP-independent breakage of single-stranded DNA, followed by passage and rejoining.</text>
        <dbReference type="EC" id="5.6.2.1"/>
    </reaction>
</comment>
<evidence type="ECO:0000313" key="13">
    <source>
        <dbReference type="Proteomes" id="UP000315700"/>
    </source>
</evidence>
<feature type="site" description="Interaction with DNA" evidence="8">
    <location>
        <position position="521"/>
    </location>
</feature>
<gene>
    <name evidence="8 12" type="primary">topA</name>
    <name evidence="12" type="ORF">Pan44_12480</name>
</gene>
<dbReference type="SMART" id="SM00493">
    <property type="entry name" value="TOPRIM"/>
    <property type="match status" value="1"/>
</dbReference>
<accession>A0A517SAT7</accession>
<dbReference type="InterPro" id="IPR006171">
    <property type="entry name" value="TOPRIM_dom"/>
</dbReference>
<evidence type="ECO:0000256" key="9">
    <source>
        <dbReference type="SAM" id="MobiDB-lite"/>
    </source>
</evidence>
<reference evidence="12 13" key="1">
    <citation type="submission" date="2019-02" db="EMBL/GenBank/DDBJ databases">
        <title>Deep-cultivation of Planctomycetes and their phenomic and genomic characterization uncovers novel biology.</title>
        <authorList>
            <person name="Wiegand S."/>
            <person name="Jogler M."/>
            <person name="Boedeker C."/>
            <person name="Pinto D."/>
            <person name="Vollmers J."/>
            <person name="Rivas-Marin E."/>
            <person name="Kohn T."/>
            <person name="Peeters S.H."/>
            <person name="Heuer A."/>
            <person name="Rast P."/>
            <person name="Oberbeckmann S."/>
            <person name="Bunk B."/>
            <person name="Jeske O."/>
            <person name="Meyerdierks A."/>
            <person name="Storesund J.E."/>
            <person name="Kallscheuer N."/>
            <person name="Luecker S."/>
            <person name="Lage O.M."/>
            <person name="Pohl T."/>
            <person name="Merkel B.J."/>
            <person name="Hornburger P."/>
            <person name="Mueller R.-W."/>
            <person name="Bruemmer F."/>
            <person name="Labrenz M."/>
            <person name="Spormann A.M."/>
            <person name="Op den Camp H."/>
            <person name="Overmann J."/>
            <person name="Amann R."/>
            <person name="Jetten M.S.M."/>
            <person name="Mascher T."/>
            <person name="Medema M.H."/>
            <person name="Devos D.P."/>
            <person name="Kaster A.-K."/>
            <person name="Ovreas L."/>
            <person name="Rohde M."/>
            <person name="Galperin M.Y."/>
            <person name="Jogler C."/>
        </authorList>
    </citation>
    <scope>NUCLEOTIDE SEQUENCE [LARGE SCALE GENOMIC DNA]</scope>
    <source>
        <strain evidence="12 13">Pan44</strain>
    </source>
</reference>
<dbReference type="InParanoid" id="A0A517SAT7"/>
<feature type="region of interest" description="Interaction with DNA" evidence="8">
    <location>
        <begin position="180"/>
        <end position="185"/>
    </location>
</feature>
<feature type="site" description="Interaction with DNA" evidence="8">
    <location>
        <position position="328"/>
    </location>
</feature>
<dbReference type="InterPro" id="IPR003601">
    <property type="entry name" value="Topo_IA_2"/>
</dbReference>
<feature type="site" description="Interaction with DNA" evidence="8">
    <location>
        <position position="157"/>
    </location>
</feature>
<keyword evidence="4" id="KW-0460">Magnesium</keyword>
<dbReference type="InterPro" id="IPR013824">
    <property type="entry name" value="Topo_IA_cen_sub1"/>
</dbReference>
<feature type="region of interest" description="Disordered" evidence="9">
    <location>
        <begin position="277"/>
        <end position="301"/>
    </location>
</feature>
<dbReference type="Proteomes" id="UP000315700">
    <property type="component" value="Chromosome"/>
</dbReference>
<dbReference type="RefSeq" id="WP_145028274.1">
    <property type="nucleotide sequence ID" value="NZ_CP036271.1"/>
</dbReference>
<dbReference type="Pfam" id="PF01751">
    <property type="entry name" value="Toprim"/>
    <property type="match status" value="1"/>
</dbReference>
<dbReference type="InterPro" id="IPR005733">
    <property type="entry name" value="TopoI_bac-type"/>
</dbReference>
<dbReference type="InterPro" id="IPR013825">
    <property type="entry name" value="Topo_IA_cen_sub2"/>
</dbReference>